<dbReference type="AlphaFoldDB" id="T2SCC9"/>
<gene>
    <name evidence="2" type="ORF">HPSA50_0429</name>
</gene>
<name>T2SCC9_HELPX</name>
<reference evidence="2 3" key="1">
    <citation type="journal article" date="2013" name="Genome Announc.">
        <title>Genome Sequences of Three hpAfrica2 Strains of Helicobacter pylori.</title>
        <authorList>
            <person name="Duncan S.S."/>
            <person name="Bertoli M.T."/>
            <person name="Kersulyte D."/>
            <person name="Valk P.L."/>
            <person name="Tamma S."/>
            <person name="Segal I."/>
            <person name="McClain M.S."/>
            <person name="Cover T.L."/>
            <person name="Berg D.E."/>
        </authorList>
    </citation>
    <scope>NUCLEOTIDE SEQUENCE [LARGE SCALE GENOMIC DNA]</scope>
    <source>
        <strain evidence="2 3">SouthAfrica50</strain>
    </source>
</reference>
<sequence>MSAAEFVMQKKLKIKGATNPTSNPMLNTHKTKRHNARKKPTSSPLFLTNLK</sequence>
<evidence type="ECO:0000256" key="1">
    <source>
        <dbReference type="SAM" id="MobiDB-lite"/>
    </source>
</evidence>
<feature type="compositionally biased region" description="Polar residues" evidence="1">
    <location>
        <begin position="41"/>
        <end position="51"/>
    </location>
</feature>
<proteinExistence type="predicted"/>
<feature type="compositionally biased region" description="Polar residues" evidence="1">
    <location>
        <begin position="18"/>
        <end position="28"/>
    </location>
</feature>
<protein>
    <submittedName>
        <fullName evidence="2">Uncharacterized protein</fullName>
    </submittedName>
</protein>
<feature type="region of interest" description="Disordered" evidence="1">
    <location>
        <begin position="10"/>
        <end position="51"/>
    </location>
</feature>
<evidence type="ECO:0000313" key="2">
    <source>
        <dbReference type="EMBL" id="EQD90033.1"/>
    </source>
</evidence>
<comment type="caution">
    <text evidence="2">The sequence shown here is derived from an EMBL/GenBank/DDBJ whole genome shotgun (WGS) entry which is preliminary data.</text>
</comment>
<evidence type="ECO:0000313" key="3">
    <source>
        <dbReference type="Proteomes" id="UP000015816"/>
    </source>
</evidence>
<accession>T2SCC9</accession>
<organism evidence="2 3">
    <name type="scientific">Helicobacter pylori SouthAfrica50</name>
    <dbReference type="NCBI Taxonomy" id="1352357"/>
    <lineage>
        <taxon>Bacteria</taxon>
        <taxon>Pseudomonadati</taxon>
        <taxon>Campylobacterota</taxon>
        <taxon>Epsilonproteobacteria</taxon>
        <taxon>Campylobacterales</taxon>
        <taxon>Helicobacteraceae</taxon>
        <taxon>Helicobacter</taxon>
    </lineage>
</organism>
<dbReference type="Proteomes" id="UP000015816">
    <property type="component" value="Unassembled WGS sequence"/>
</dbReference>
<feature type="compositionally biased region" description="Basic residues" evidence="1">
    <location>
        <begin position="29"/>
        <end position="40"/>
    </location>
</feature>
<dbReference type="EMBL" id="AVNI01000001">
    <property type="protein sequence ID" value="EQD90033.1"/>
    <property type="molecule type" value="Genomic_DNA"/>
</dbReference>